<feature type="transmembrane region" description="Helical" evidence="2">
    <location>
        <begin position="112"/>
        <end position="137"/>
    </location>
</feature>
<organism evidence="3 4">
    <name type="scientific">Phytomonospora endophytica</name>
    <dbReference type="NCBI Taxonomy" id="714109"/>
    <lineage>
        <taxon>Bacteria</taxon>
        <taxon>Bacillati</taxon>
        <taxon>Actinomycetota</taxon>
        <taxon>Actinomycetes</taxon>
        <taxon>Micromonosporales</taxon>
        <taxon>Micromonosporaceae</taxon>
        <taxon>Phytomonospora</taxon>
    </lineage>
</organism>
<feature type="transmembrane region" description="Helical" evidence="2">
    <location>
        <begin position="213"/>
        <end position="239"/>
    </location>
</feature>
<dbReference type="RefSeq" id="WP_275414586.1">
    <property type="nucleotide sequence ID" value="NZ_BONT01000080.1"/>
</dbReference>
<gene>
    <name evidence="3" type="ORF">HNR73_007862</name>
</gene>
<feature type="transmembrane region" description="Helical" evidence="2">
    <location>
        <begin position="149"/>
        <end position="169"/>
    </location>
</feature>
<accession>A0A841FYZ6</accession>
<keyword evidence="2" id="KW-1133">Transmembrane helix</keyword>
<evidence type="ECO:0000313" key="4">
    <source>
        <dbReference type="Proteomes" id="UP000548476"/>
    </source>
</evidence>
<proteinExistence type="predicted"/>
<protein>
    <submittedName>
        <fullName evidence="3">Uncharacterized protein</fullName>
    </submittedName>
</protein>
<keyword evidence="2" id="KW-0812">Transmembrane</keyword>
<feature type="transmembrane region" description="Helical" evidence="2">
    <location>
        <begin position="181"/>
        <end position="201"/>
    </location>
</feature>
<feature type="compositionally biased region" description="Low complexity" evidence="1">
    <location>
        <begin position="1"/>
        <end position="27"/>
    </location>
</feature>
<dbReference type="Proteomes" id="UP000548476">
    <property type="component" value="Unassembled WGS sequence"/>
</dbReference>
<evidence type="ECO:0000256" key="2">
    <source>
        <dbReference type="SAM" id="Phobius"/>
    </source>
</evidence>
<evidence type="ECO:0000313" key="3">
    <source>
        <dbReference type="EMBL" id="MBB6039963.1"/>
    </source>
</evidence>
<reference evidence="3 4" key="1">
    <citation type="submission" date="2020-08" db="EMBL/GenBank/DDBJ databases">
        <title>Genomic Encyclopedia of Type Strains, Phase IV (KMG-IV): sequencing the most valuable type-strain genomes for metagenomic binning, comparative biology and taxonomic classification.</title>
        <authorList>
            <person name="Goeker M."/>
        </authorList>
    </citation>
    <scope>NUCLEOTIDE SEQUENCE [LARGE SCALE GENOMIC DNA]</scope>
    <source>
        <strain evidence="3 4">YIM 65646</strain>
    </source>
</reference>
<feature type="compositionally biased region" description="Low complexity" evidence="1">
    <location>
        <begin position="65"/>
        <end position="105"/>
    </location>
</feature>
<feature type="region of interest" description="Disordered" evidence="1">
    <location>
        <begin position="1"/>
        <end position="105"/>
    </location>
</feature>
<sequence length="257" mass="26746">MTYPPQQPYGGQQNPYGQQPDPYGQQPASGAPYGQPQQPASGAPYGQPQSPAPYGQPDPYAQSSGAPYGQPQQPAYGQPQQPAYGQPAYGQPAYGQQPGYGQVQPPGERPQIVTVAAMLVMATVAFSFLAGVLGIIVTSGYAVSGSYSMITAVIYIIVAGGFTALALGILRGRNGARITAFVLYGIFLACWGFGLIGNAALSSADTYNLLPGWYTTLSLIFNVVQIGCGIGIIVTLAMGPSKDWFNAHKAARAAGMA</sequence>
<keyword evidence="4" id="KW-1185">Reference proteome</keyword>
<dbReference type="EMBL" id="JACHGT010000028">
    <property type="protein sequence ID" value="MBB6039963.1"/>
    <property type="molecule type" value="Genomic_DNA"/>
</dbReference>
<name>A0A841FYZ6_9ACTN</name>
<evidence type="ECO:0000256" key="1">
    <source>
        <dbReference type="SAM" id="MobiDB-lite"/>
    </source>
</evidence>
<comment type="caution">
    <text evidence="3">The sequence shown here is derived from an EMBL/GenBank/DDBJ whole genome shotgun (WGS) entry which is preliminary data.</text>
</comment>
<keyword evidence="2" id="KW-0472">Membrane</keyword>
<dbReference type="AlphaFoldDB" id="A0A841FYZ6"/>